<dbReference type="InterPro" id="IPR050095">
    <property type="entry name" value="ECF_ABC_transporter_ATP-bd"/>
</dbReference>
<keyword evidence="4" id="KW-0067">ATP-binding</keyword>
<dbReference type="PROSITE" id="PS00211">
    <property type="entry name" value="ABC_TRANSPORTER_1"/>
    <property type="match status" value="1"/>
</dbReference>
<comment type="similarity">
    <text evidence="1">Belongs to the ABC transporter superfamily.</text>
</comment>
<evidence type="ECO:0000256" key="3">
    <source>
        <dbReference type="ARBA" id="ARBA00022741"/>
    </source>
</evidence>
<dbReference type="Proteomes" id="UP001320544">
    <property type="component" value="Chromosome"/>
</dbReference>
<dbReference type="SUPFAM" id="SSF52540">
    <property type="entry name" value="P-loop containing nucleoside triphosphate hydrolases"/>
    <property type="match status" value="1"/>
</dbReference>
<dbReference type="EMBL" id="AP025564">
    <property type="protein sequence ID" value="BDE97252.1"/>
    <property type="molecule type" value="Genomic_DNA"/>
</dbReference>
<evidence type="ECO:0000259" key="5">
    <source>
        <dbReference type="PROSITE" id="PS50893"/>
    </source>
</evidence>
<feature type="domain" description="ABC transporter" evidence="5">
    <location>
        <begin position="9"/>
        <end position="249"/>
    </location>
</feature>
<dbReference type="InterPro" id="IPR003439">
    <property type="entry name" value="ABC_transporter-like_ATP-bd"/>
</dbReference>
<dbReference type="RefSeq" id="WP_244386448.1">
    <property type="nucleotide sequence ID" value="NZ_AP025564.1"/>
</dbReference>
<gene>
    <name evidence="6" type="ORF">CE91St30_25850</name>
</gene>
<organism evidence="6 7">
    <name type="scientific">Raoultibacter timonensis</name>
    <dbReference type="NCBI Taxonomy" id="1907662"/>
    <lineage>
        <taxon>Bacteria</taxon>
        <taxon>Bacillati</taxon>
        <taxon>Actinomycetota</taxon>
        <taxon>Coriobacteriia</taxon>
        <taxon>Eggerthellales</taxon>
        <taxon>Eggerthellaceae</taxon>
        <taxon>Raoultibacter</taxon>
    </lineage>
</organism>
<name>A0ABM7WLH2_9ACTN</name>
<evidence type="ECO:0000256" key="2">
    <source>
        <dbReference type="ARBA" id="ARBA00022448"/>
    </source>
</evidence>
<keyword evidence="7" id="KW-1185">Reference proteome</keyword>
<evidence type="ECO:0000313" key="7">
    <source>
        <dbReference type="Proteomes" id="UP001320544"/>
    </source>
</evidence>
<protein>
    <recommendedName>
        <fullName evidence="5">ABC transporter domain-containing protein</fullName>
    </recommendedName>
</protein>
<reference evidence="6 7" key="1">
    <citation type="submission" date="2022-01" db="EMBL/GenBank/DDBJ databases">
        <title>Novel bile acid biosynthetic pathways are enriched in the microbiome of centenarians.</title>
        <authorList>
            <person name="Sato Y."/>
            <person name="Atarashi K."/>
            <person name="Plichta R.D."/>
            <person name="Arai Y."/>
            <person name="Sasajima S."/>
            <person name="Kearney M.S."/>
            <person name="Suda W."/>
            <person name="Takeshita K."/>
            <person name="Sasaki T."/>
            <person name="Okamoto S."/>
            <person name="Skelly N.A."/>
            <person name="Okamura Y."/>
            <person name="Vlamakis H."/>
            <person name="Li Y."/>
            <person name="Tanoue T."/>
            <person name="Takei H."/>
            <person name="Nittono H."/>
            <person name="Narushima S."/>
            <person name="Irie J."/>
            <person name="Itoh H."/>
            <person name="Moriya K."/>
            <person name="Sugiura Y."/>
            <person name="Suematsu M."/>
            <person name="Moritoki N."/>
            <person name="Shibata S."/>
            <person name="Littman R.D."/>
            <person name="Fischbach A.M."/>
            <person name="Uwamino Y."/>
            <person name="Inoue T."/>
            <person name="Honda A."/>
            <person name="Hattori M."/>
            <person name="Murai T."/>
            <person name="Xavier J.R."/>
            <person name="Hirose N."/>
            <person name="Honda K."/>
        </authorList>
    </citation>
    <scope>NUCLEOTIDE SEQUENCE [LARGE SCALE GENOMIC DNA]</scope>
    <source>
        <strain evidence="6 7">CE91-St30</strain>
    </source>
</reference>
<accession>A0ABM7WLH2</accession>
<keyword evidence="2" id="KW-0813">Transport</keyword>
<dbReference type="InterPro" id="IPR003593">
    <property type="entry name" value="AAA+_ATPase"/>
</dbReference>
<dbReference type="InterPro" id="IPR015856">
    <property type="entry name" value="ABC_transpr_CbiO/EcfA_su"/>
</dbReference>
<dbReference type="PANTHER" id="PTHR43553:SF24">
    <property type="entry name" value="ENERGY-COUPLING FACTOR TRANSPORTER ATP-BINDING PROTEIN ECFA1"/>
    <property type="match status" value="1"/>
</dbReference>
<dbReference type="Gene3D" id="3.40.50.300">
    <property type="entry name" value="P-loop containing nucleotide triphosphate hydrolases"/>
    <property type="match status" value="1"/>
</dbReference>
<dbReference type="SMART" id="SM00382">
    <property type="entry name" value="AAA"/>
    <property type="match status" value="1"/>
</dbReference>
<evidence type="ECO:0000256" key="4">
    <source>
        <dbReference type="ARBA" id="ARBA00022840"/>
    </source>
</evidence>
<proteinExistence type="inferred from homology"/>
<dbReference type="CDD" id="cd03225">
    <property type="entry name" value="ABC_cobalt_CbiO_domain1"/>
    <property type="match status" value="1"/>
</dbReference>
<dbReference type="InterPro" id="IPR027417">
    <property type="entry name" value="P-loop_NTPase"/>
</dbReference>
<evidence type="ECO:0000256" key="1">
    <source>
        <dbReference type="ARBA" id="ARBA00005417"/>
    </source>
</evidence>
<dbReference type="Pfam" id="PF00005">
    <property type="entry name" value="ABC_tran"/>
    <property type="match status" value="1"/>
</dbReference>
<dbReference type="PROSITE" id="PS50893">
    <property type="entry name" value="ABC_TRANSPORTER_2"/>
    <property type="match status" value="1"/>
</dbReference>
<dbReference type="PANTHER" id="PTHR43553">
    <property type="entry name" value="HEAVY METAL TRANSPORTER"/>
    <property type="match status" value="1"/>
</dbReference>
<keyword evidence="3" id="KW-0547">Nucleotide-binding</keyword>
<dbReference type="InterPro" id="IPR017871">
    <property type="entry name" value="ABC_transporter-like_CS"/>
</dbReference>
<sequence>MAAEHQPIIAIEKASFTYEGASKPALESIDLAVHEGDFLGIIGPSGAGKSTLVYSMNGIIPHYCKGDFFGSVSLGGNDTFETSLTDLSRIAATVFQDIDAQMVASVVEDEILFGLENFGVSKTEIEPRLAEALASVGISDLRNRAISSLSGGQKQKVAVAAVLALKPRVLLLDEPTGALDPASSRQIFELLRELNEHHGITVVVVEQKIGLLAEFTKRLAVLAGGTLRYCDETRAVLRNAAELLAIGVNVPRVTTLSLLLHEEGYGIDRFAVDVDEAKGMIEGIVA</sequence>
<evidence type="ECO:0000313" key="6">
    <source>
        <dbReference type="EMBL" id="BDE97252.1"/>
    </source>
</evidence>